<dbReference type="Proteomes" id="UP000238322">
    <property type="component" value="Unassembled WGS sequence"/>
</dbReference>
<dbReference type="AlphaFoldDB" id="A0A2S8FVI7"/>
<dbReference type="PANTHER" id="PTHR35565:SF3">
    <property type="entry name" value="TYPE VI SECRETION SYSTEM SHEATH PROTEIN TSSC1"/>
    <property type="match status" value="1"/>
</dbReference>
<comment type="caution">
    <text evidence="4">The sequence shown here is derived from an EMBL/GenBank/DDBJ whole genome shotgun (WGS) entry which is preliminary data.</text>
</comment>
<dbReference type="PANTHER" id="PTHR35565">
    <property type="entry name" value="CYTOPLASMIC PROTEIN-RELATED"/>
    <property type="match status" value="1"/>
</dbReference>
<protein>
    <submittedName>
        <fullName evidence="4">Type VI secretion system contractile sheath large subunit</fullName>
    </submittedName>
</protein>
<dbReference type="Pfam" id="PF05943">
    <property type="entry name" value="VipB"/>
    <property type="match status" value="1"/>
</dbReference>
<dbReference type="NCBIfam" id="TIGR03355">
    <property type="entry name" value="VI_chp_2"/>
    <property type="match status" value="1"/>
</dbReference>
<organism evidence="4 5">
    <name type="scientific">Blastopirellula marina</name>
    <dbReference type="NCBI Taxonomy" id="124"/>
    <lineage>
        <taxon>Bacteria</taxon>
        <taxon>Pseudomonadati</taxon>
        <taxon>Planctomycetota</taxon>
        <taxon>Planctomycetia</taxon>
        <taxon>Pirellulales</taxon>
        <taxon>Pirellulaceae</taxon>
        <taxon>Blastopirellula</taxon>
    </lineage>
</organism>
<reference evidence="4 5" key="1">
    <citation type="submission" date="2018-02" db="EMBL/GenBank/DDBJ databases">
        <title>Comparative genomes isolates from brazilian mangrove.</title>
        <authorList>
            <person name="Araujo J.E."/>
            <person name="Taketani R.G."/>
            <person name="Silva M.C.P."/>
            <person name="Loureco M.V."/>
            <person name="Andreote F.D."/>
        </authorList>
    </citation>
    <scope>NUCLEOTIDE SEQUENCE [LARGE SCALE GENOMIC DNA]</scope>
    <source>
        <strain evidence="4 5">Hex-1 MGV</strain>
    </source>
</reference>
<evidence type="ECO:0000313" key="5">
    <source>
        <dbReference type="Proteomes" id="UP000238322"/>
    </source>
</evidence>
<dbReference type="InterPro" id="IPR010269">
    <property type="entry name" value="T6SS_TssC-like"/>
</dbReference>
<sequence>MNHPDDQAMSSEYQSQSDEYSPVIPEEASAVQQAPETTTEQSSESILDWIVSSENVAQSSTSAHRWDQFIQAEGVREKLDAWLGKWDGLSQKSLVRRLNADVAQIDQWLNDQLNAILHHPQFQKLEASWRGLEYLTSMVDEEADREMVHIRVLNASWRDVERDIERAIEFDSSELFKKIYEEEFGTAGGKPYGVLIGDYQIHPNPTRNHPHRDLDTLQGLAGIAAAAFCPFIAGVSPNMFGLDDYAGFEHVENLRSGFDQAEFTQWHAFRNSEDSRFVGLVLPQVLMRLPYETFDARADGFCFQEEVGGRDRRNYLWGNAAFAFGEVLIRAFSECGWLAQIRGVQRNVVGGGLVSRLPVHHFGTDRHGVAPKSSTDCIISDLQEAEIANLGFIPLTHCHDTDLSAFYSNQAVQKPKVYEDAVATQNAKISGMLQYILCVSQFAHALKVIARDKVGTFEEREAVERYLNDWIHEYVTPDERAKAETKAARPLRQAEIQLRDDPAKPGSFHCTFRLWPHYQLDDLVASIRMKTTIEGRRK</sequence>
<evidence type="ECO:0000256" key="1">
    <source>
        <dbReference type="SAM" id="MobiDB-lite"/>
    </source>
</evidence>
<evidence type="ECO:0000313" key="4">
    <source>
        <dbReference type="EMBL" id="PQO36202.1"/>
    </source>
</evidence>
<accession>A0A2S8FVI7</accession>
<feature type="compositionally biased region" description="Polar residues" evidence="1">
    <location>
        <begin position="30"/>
        <end position="44"/>
    </location>
</feature>
<dbReference type="Pfam" id="PF18945">
    <property type="entry name" value="VipB_2"/>
    <property type="match status" value="1"/>
</dbReference>
<dbReference type="InterPro" id="IPR044031">
    <property type="entry name" value="TssC1_N"/>
</dbReference>
<proteinExistence type="predicted"/>
<dbReference type="EMBL" id="PUHY01000006">
    <property type="protein sequence ID" value="PQO36202.1"/>
    <property type="molecule type" value="Genomic_DNA"/>
</dbReference>
<gene>
    <name evidence="4" type="primary">tssC</name>
    <name evidence="4" type="ORF">C5Y83_09815</name>
</gene>
<name>A0A2S8FVI7_9BACT</name>
<feature type="domain" description="TssC1 N-terminal" evidence="2">
    <location>
        <begin position="100"/>
        <end position="413"/>
    </location>
</feature>
<feature type="domain" description="TssC1 C-terminal" evidence="3">
    <location>
        <begin position="423"/>
        <end position="532"/>
    </location>
</feature>
<dbReference type="InterPro" id="IPR044032">
    <property type="entry name" value="TssC1_C"/>
</dbReference>
<feature type="compositionally biased region" description="Low complexity" evidence="1">
    <location>
        <begin position="10"/>
        <end position="21"/>
    </location>
</feature>
<evidence type="ECO:0000259" key="3">
    <source>
        <dbReference type="Pfam" id="PF18945"/>
    </source>
</evidence>
<feature type="region of interest" description="Disordered" evidence="1">
    <location>
        <begin position="1"/>
        <end position="44"/>
    </location>
</feature>
<evidence type="ECO:0000259" key="2">
    <source>
        <dbReference type="Pfam" id="PF05943"/>
    </source>
</evidence>